<proteinExistence type="predicted"/>
<dbReference type="GO" id="GO:0016746">
    <property type="term" value="F:acyltransferase activity"/>
    <property type="evidence" value="ECO:0007669"/>
    <property type="project" value="InterPro"/>
</dbReference>
<reference evidence="3" key="1">
    <citation type="submission" date="2021-02" db="EMBL/GenBank/DDBJ databases">
        <authorList>
            <person name="Dougan E. K."/>
            <person name="Rhodes N."/>
            <person name="Thang M."/>
            <person name="Chan C."/>
        </authorList>
    </citation>
    <scope>NUCLEOTIDE SEQUENCE</scope>
</reference>
<comment type="caution">
    <text evidence="3">The sequence shown here is derived from an EMBL/GenBank/DDBJ whole genome shotgun (WGS) entry which is preliminary data.</text>
</comment>
<dbReference type="Pfam" id="PF18313">
    <property type="entry name" value="TLP1_add_C"/>
    <property type="match status" value="1"/>
</dbReference>
<evidence type="ECO:0000313" key="3">
    <source>
        <dbReference type="EMBL" id="CAE7403148.1"/>
    </source>
</evidence>
<dbReference type="AlphaFoldDB" id="A0A812QTN4"/>
<dbReference type="SUPFAM" id="SSF53901">
    <property type="entry name" value="Thiolase-like"/>
    <property type="match status" value="1"/>
</dbReference>
<dbReference type="EMBL" id="CAJNDS010002268">
    <property type="protein sequence ID" value="CAE7403148.1"/>
    <property type="molecule type" value="Genomic_DNA"/>
</dbReference>
<dbReference type="InterPro" id="IPR040771">
    <property type="entry name" value="TLP1_add_C"/>
</dbReference>
<evidence type="ECO:0000259" key="2">
    <source>
        <dbReference type="Pfam" id="PF18313"/>
    </source>
</evidence>
<organism evidence="3 4">
    <name type="scientific">Symbiodinium natans</name>
    <dbReference type="NCBI Taxonomy" id="878477"/>
    <lineage>
        <taxon>Eukaryota</taxon>
        <taxon>Sar</taxon>
        <taxon>Alveolata</taxon>
        <taxon>Dinophyceae</taxon>
        <taxon>Suessiales</taxon>
        <taxon>Symbiodiniaceae</taxon>
        <taxon>Symbiodinium</taxon>
    </lineage>
</organism>
<gene>
    <name evidence="3" type="primary">Dus1l</name>
    <name evidence="3" type="ORF">SNAT2548_LOCUS21938</name>
</gene>
<dbReference type="InterPro" id="IPR016039">
    <property type="entry name" value="Thiolase-like"/>
</dbReference>
<dbReference type="OrthoDB" id="435240at2759"/>
<feature type="region of interest" description="Disordered" evidence="1">
    <location>
        <begin position="12"/>
        <end position="42"/>
    </location>
</feature>
<protein>
    <submittedName>
        <fullName evidence="3">Dus1l protein</fullName>
    </submittedName>
</protein>
<accession>A0A812QTN4</accession>
<feature type="domain" description="Thiolase-like protein type 1 additional C-terminal" evidence="2">
    <location>
        <begin position="310"/>
        <end position="371"/>
    </location>
</feature>
<keyword evidence="4" id="KW-1185">Reference proteome</keyword>
<dbReference type="Proteomes" id="UP000604046">
    <property type="component" value="Unassembled WGS sequence"/>
</dbReference>
<dbReference type="Gene3D" id="3.40.47.10">
    <property type="match status" value="1"/>
</dbReference>
<evidence type="ECO:0000256" key="1">
    <source>
        <dbReference type="SAM" id="MobiDB-lite"/>
    </source>
</evidence>
<name>A0A812QTN4_9DINO</name>
<evidence type="ECO:0000313" key="4">
    <source>
        <dbReference type="Proteomes" id="UP000604046"/>
    </source>
</evidence>
<sequence>MTLPGVTEIRTKLSAKKSQVESSGKELPWGDDPGGEPRRFRKSEGMRAYVTKQMILTGLVDPTVAYAIFEQAYKKERYAHVPREQYQLELARLMSEFSQLAAADPDNAWDPQARSAEEIATPGRSNRFVAFPYTRMMNSFIDVDQSAAVVLMSLGEARRRGVPPENFVFLHAHADVNEEPYRMLYRPDFTISPALRTIRQRLEETLGEPLSNIKHKELYSCFPVAVRHAALQLGVPFLHASDVCKTGGMQFHGGPGNNFSTHSIALMVEILRKDRGSKGLVTSNGGIFSRHSAGVYSTEPCNWVPRRADEDQATVDLWTVVFDAGNNPKRAIIIGTLAATSERFIAASAEASTIQALLERDAFGLPCSVQTTPEGRSTFQLHAQSRLTEKTHRPKRRGRLEERNISLGKKVMSSESLLEYPALFSGPMAGRPPIYQDELAMQYLELAKLYSTPHKQIKAHMFHFLYAGLQLHTDLRAQFGMSKGWEELNATALTFQERLKKDRASGQKPRKMS</sequence>